<dbReference type="RefSeq" id="WP_110449950.1">
    <property type="nucleotide sequence ID" value="NZ_CP029479.1"/>
</dbReference>
<proteinExistence type="predicted"/>
<accession>A0A2Z3HLK7</accession>
<evidence type="ECO:0000313" key="2">
    <source>
        <dbReference type="Proteomes" id="UP000247763"/>
    </source>
</evidence>
<sequence>MRQALFDFWDPLFRARGEFVVSPGNAGACARLEAWPAWSAGCLVLVGPEGSGKSRMAEDWAARTGALALDPRQPDTASARARPILLEDVDRGFCEEGLFHLINLAPVSGGLLMTARTPPASWPVRLPDLRSRLKAAEAALIEGMDDAVLTGVIEDFLRARGIRPSADLAPYLVRRIDRSVSAARDVVERLHEASGPDHRPVSRALAREILGDETENLDLFDI</sequence>
<name>A0A2Z3HLK7_9CAUL</name>
<protein>
    <submittedName>
        <fullName evidence="1">Chromosomal replication initiator DnaA</fullName>
    </submittedName>
</protein>
<keyword evidence="2" id="KW-1185">Reference proteome</keyword>
<reference evidence="2" key="1">
    <citation type="submission" date="2018-05" db="EMBL/GenBank/DDBJ databases">
        <title>Genome sequencing of Phenylobacterium sp. HYN0004.</title>
        <authorList>
            <person name="Yi H."/>
            <person name="Baek C."/>
        </authorList>
    </citation>
    <scope>NUCLEOTIDE SEQUENCE [LARGE SCALE GENOMIC DNA]</scope>
    <source>
        <strain evidence="2">HYN0004</strain>
    </source>
</reference>
<dbReference type="Gene3D" id="3.40.50.300">
    <property type="entry name" value="P-loop containing nucleotide triphosphate hydrolases"/>
    <property type="match status" value="1"/>
</dbReference>
<dbReference type="Proteomes" id="UP000247763">
    <property type="component" value="Chromosome"/>
</dbReference>
<gene>
    <name evidence="1" type="ORF">HYN04_06155</name>
</gene>
<dbReference type="OrthoDB" id="7390113at2"/>
<dbReference type="AlphaFoldDB" id="A0A2Z3HLK7"/>
<dbReference type="InterPro" id="IPR027417">
    <property type="entry name" value="P-loop_NTPase"/>
</dbReference>
<evidence type="ECO:0000313" key="1">
    <source>
        <dbReference type="EMBL" id="AWM77383.1"/>
    </source>
</evidence>
<dbReference type="Gene3D" id="1.10.8.60">
    <property type="match status" value="1"/>
</dbReference>
<dbReference type="EMBL" id="CP029479">
    <property type="protein sequence ID" value="AWM77383.1"/>
    <property type="molecule type" value="Genomic_DNA"/>
</dbReference>
<dbReference type="KEGG" id="phb:HYN04_06155"/>
<organism evidence="1 2">
    <name type="scientific">Phenylobacterium parvum</name>
    <dbReference type="NCBI Taxonomy" id="2201350"/>
    <lineage>
        <taxon>Bacteria</taxon>
        <taxon>Pseudomonadati</taxon>
        <taxon>Pseudomonadota</taxon>
        <taxon>Alphaproteobacteria</taxon>
        <taxon>Caulobacterales</taxon>
        <taxon>Caulobacteraceae</taxon>
        <taxon>Phenylobacterium</taxon>
    </lineage>
</organism>
<dbReference type="SUPFAM" id="SSF52540">
    <property type="entry name" value="P-loop containing nucleoside triphosphate hydrolases"/>
    <property type="match status" value="1"/>
</dbReference>